<evidence type="ECO:0000256" key="1">
    <source>
        <dbReference type="SAM" id="MobiDB-lite"/>
    </source>
</evidence>
<organism evidence="3 4">
    <name type="scientific">Thermobifida alba</name>
    <name type="common">Thermomonospora alba</name>
    <dbReference type="NCBI Taxonomy" id="53522"/>
    <lineage>
        <taxon>Bacteria</taxon>
        <taxon>Bacillati</taxon>
        <taxon>Actinomycetota</taxon>
        <taxon>Actinomycetes</taxon>
        <taxon>Streptosporangiales</taxon>
        <taxon>Nocardiopsidaceae</taxon>
        <taxon>Thermobifida</taxon>
    </lineage>
</organism>
<gene>
    <name evidence="3" type="ORF">FOF52_14570</name>
</gene>
<keyword evidence="4" id="KW-1185">Reference proteome</keyword>
<evidence type="ECO:0000313" key="3">
    <source>
        <dbReference type="EMBL" id="UPT22035.1"/>
    </source>
</evidence>
<dbReference type="Proteomes" id="UP000832041">
    <property type="component" value="Chromosome"/>
</dbReference>
<feature type="compositionally biased region" description="Low complexity" evidence="1">
    <location>
        <begin position="45"/>
        <end position="56"/>
    </location>
</feature>
<proteinExistence type="predicted"/>
<keyword evidence="2" id="KW-0812">Transmembrane</keyword>
<feature type="transmembrane region" description="Helical" evidence="2">
    <location>
        <begin position="12"/>
        <end position="33"/>
    </location>
</feature>
<dbReference type="RefSeq" id="WP_248590515.1">
    <property type="nucleotide sequence ID" value="NZ_BAABEB010000005.1"/>
</dbReference>
<evidence type="ECO:0000256" key="2">
    <source>
        <dbReference type="SAM" id="Phobius"/>
    </source>
</evidence>
<evidence type="ECO:0000313" key="4">
    <source>
        <dbReference type="Proteomes" id="UP000832041"/>
    </source>
</evidence>
<evidence type="ECO:0008006" key="5">
    <source>
        <dbReference type="Google" id="ProtNLM"/>
    </source>
</evidence>
<dbReference type="EMBL" id="CP051627">
    <property type="protein sequence ID" value="UPT22035.1"/>
    <property type="molecule type" value="Genomic_DNA"/>
</dbReference>
<sequence>MNDFDSSPRRTVLVVAATVVVVLVVGLSVTRLFGGGAAEPPPAAPSSSATDDAASPAESADVVALLPNSVPELRRAAAVATEFTEVFFGTDGDREQRITELALPGYAEILTAQETLPPSVGEAPGGTAETAVTAEVIGIRDLAADSVTYLVRADVTTSGSAGQRFEYAATLVRQDGTWLVTGFYDAALGDSGAG</sequence>
<name>A0ABY4L2X8_THEAE</name>
<accession>A0ABY4L2X8</accession>
<feature type="region of interest" description="Disordered" evidence="1">
    <location>
        <begin position="37"/>
        <end position="56"/>
    </location>
</feature>
<reference evidence="3 4" key="1">
    <citation type="submission" date="2020-04" db="EMBL/GenBank/DDBJ databases">
        <title>Thermobifida alba genome sequencing and assembly.</title>
        <authorList>
            <person name="Luzics S."/>
            <person name="Horvath B."/>
            <person name="Nagy I."/>
            <person name="Toth A."/>
            <person name="Nagy I."/>
            <person name="Kukolya J."/>
        </authorList>
    </citation>
    <scope>NUCLEOTIDE SEQUENCE [LARGE SCALE GENOMIC DNA]</scope>
    <source>
        <strain evidence="3 4">DSM 43795</strain>
    </source>
</reference>
<keyword evidence="2" id="KW-1133">Transmembrane helix</keyword>
<protein>
    <recommendedName>
        <fullName evidence="5">Mce-associated membrane protein</fullName>
    </recommendedName>
</protein>
<keyword evidence="2" id="KW-0472">Membrane</keyword>